<protein>
    <submittedName>
        <fullName evidence="2">Uncharacterized protein</fullName>
    </submittedName>
</protein>
<reference evidence="2" key="1">
    <citation type="submission" date="2017-07" db="EMBL/GenBank/DDBJ databases">
        <title>Taro Niue Genome Assembly and Annotation.</title>
        <authorList>
            <person name="Atibalentja N."/>
            <person name="Keating K."/>
            <person name="Fields C.J."/>
        </authorList>
    </citation>
    <scope>NUCLEOTIDE SEQUENCE</scope>
    <source>
        <strain evidence="2">Niue_2</strain>
        <tissue evidence="2">Leaf</tissue>
    </source>
</reference>
<dbReference type="Proteomes" id="UP000652761">
    <property type="component" value="Unassembled WGS sequence"/>
</dbReference>
<dbReference type="AlphaFoldDB" id="A0A843XI29"/>
<dbReference type="EMBL" id="NMUH01008769">
    <property type="protein sequence ID" value="MQM19239.1"/>
    <property type="molecule type" value="Genomic_DNA"/>
</dbReference>
<evidence type="ECO:0000256" key="1">
    <source>
        <dbReference type="SAM" id="MobiDB-lite"/>
    </source>
</evidence>
<name>A0A843XI29_COLES</name>
<gene>
    <name evidence="2" type="ORF">Taro_052239</name>
</gene>
<feature type="region of interest" description="Disordered" evidence="1">
    <location>
        <begin position="1"/>
        <end position="90"/>
    </location>
</feature>
<evidence type="ECO:0000313" key="3">
    <source>
        <dbReference type="Proteomes" id="UP000652761"/>
    </source>
</evidence>
<evidence type="ECO:0000313" key="2">
    <source>
        <dbReference type="EMBL" id="MQM19239.1"/>
    </source>
</evidence>
<keyword evidence="3" id="KW-1185">Reference proteome</keyword>
<comment type="caution">
    <text evidence="2">The sequence shown here is derived from an EMBL/GenBank/DDBJ whole genome shotgun (WGS) entry which is preliminary data.</text>
</comment>
<organism evidence="2 3">
    <name type="scientific">Colocasia esculenta</name>
    <name type="common">Wild taro</name>
    <name type="synonym">Arum esculentum</name>
    <dbReference type="NCBI Taxonomy" id="4460"/>
    <lineage>
        <taxon>Eukaryota</taxon>
        <taxon>Viridiplantae</taxon>
        <taxon>Streptophyta</taxon>
        <taxon>Embryophyta</taxon>
        <taxon>Tracheophyta</taxon>
        <taxon>Spermatophyta</taxon>
        <taxon>Magnoliopsida</taxon>
        <taxon>Liliopsida</taxon>
        <taxon>Araceae</taxon>
        <taxon>Aroideae</taxon>
        <taxon>Colocasieae</taxon>
        <taxon>Colocasia</taxon>
    </lineage>
</organism>
<sequence>MTSIEHSSTTPPEKAGTQCTTTNHYPHWVQVPTTMRYHHGNHNHGRKVQLPLHNHKSKNSGDQPTPQPAGHTPRRPMPGTFRDSGPSSLK</sequence>
<accession>A0A843XI29</accession>
<feature type="compositionally biased region" description="Polar residues" evidence="1">
    <location>
        <begin position="1"/>
        <end position="24"/>
    </location>
</feature>
<feature type="compositionally biased region" description="Basic residues" evidence="1">
    <location>
        <begin position="36"/>
        <end position="58"/>
    </location>
</feature>
<proteinExistence type="predicted"/>